<dbReference type="AlphaFoldDB" id="A0A9D2NFW7"/>
<dbReference type="SUPFAM" id="SSF46548">
    <property type="entry name" value="alpha-helical ferredoxin"/>
    <property type="match status" value="1"/>
</dbReference>
<evidence type="ECO:0000313" key="3">
    <source>
        <dbReference type="Proteomes" id="UP000823891"/>
    </source>
</evidence>
<protein>
    <recommendedName>
        <fullName evidence="1">4Fe-4S ferredoxin-type domain-containing protein</fullName>
    </recommendedName>
</protein>
<dbReference type="EMBL" id="DWWS01000027">
    <property type="protein sequence ID" value="HJC23592.1"/>
    <property type="molecule type" value="Genomic_DNA"/>
</dbReference>
<feature type="domain" description="4Fe-4S ferredoxin-type" evidence="1">
    <location>
        <begin position="41"/>
        <end position="70"/>
    </location>
</feature>
<dbReference type="PROSITE" id="PS51379">
    <property type="entry name" value="4FE4S_FER_2"/>
    <property type="match status" value="1"/>
</dbReference>
<evidence type="ECO:0000313" key="2">
    <source>
        <dbReference type="EMBL" id="HJC23592.1"/>
    </source>
</evidence>
<evidence type="ECO:0000259" key="1">
    <source>
        <dbReference type="PROSITE" id="PS51379"/>
    </source>
</evidence>
<sequence length="79" mass="8575">MSNVKQVEQLLGFFDAPEEERGYSVLGSFSPADAMAAEHYQGLGLHAGDCVQCGHCDSRCPFSVAQSARMQEIAAYFGR</sequence>
<reference evidence="2" key="2">
    <citation type="submission" date="2021-04" db="EMBL/GenBank/DDBJ databases">
        <authorList>
            <person name="Gilroy R."/>
        </authorList>
    </citation>
    <scope>NUCLEOTIDE SEQUENCE</scope>
    <source>
        <strain evidence="2">USAMLcec2-132</strain>
    </source>
</reference>
<reference evidence="2" key="1">
    <citation type="journal article" date="2021" name="PeerJ">
        <title>Extensive microbial diversity within the chicken gut microbiome revealed by metagenomics and culture.</title>
        <authorList>
            <person name="Gilroy R."/>
            <person name="Ravi A."/>
            <person name="Getino M."/>
            <person name="Pursley I."/>
            <person name="Horton D.L."/>
            <person name="Alikhan N.F."/>
            <person name="Baker D."/>
            <person name="Gharbi K."/>
            <person name="Hall N."/>
            <person name="Watson M."/>
            <person name="Adriaenssens E.M."/>
            <person name="Foster-Nyarko E."/>
            <person name="Jarju S."/>
            <person name="Secka A."/>
            <person name="Antonio M."/>
            <person name="Oren A."/>
            <person name="Chaudhuri R.R."/>
            <person name="La Ragione R."/>
            <person name="Hildebrand F."/>
            <person name="Pallen M.J."/>
        </authorList>
    </citation>
    <scope>NUCLEOTIDE SEQUENCE</scope>
    <source>
        <strain evidence="2">USAMLcec2-132</strain>
    </source>
</reference>
<organism evidence="2 3">
    <name type="scientific">Candidatus Eisenbergiella merdavium</name>
    <dbReference type="NCBI Taxonomy" id="2838551"/>
    <lineage>
        <taxon>Bacteria</taxon>
        <taxon>Bacillati</taxon>
        <taxon>Bacillota</taxon>
        <taxon>Clostridia</taxon>
        <taxon>Lachnospirales</taxon>
        <taxon>Lachnospiraceae</taxon>
        <taxon>Eisenbergiella</taxon>
    </lineage>
</organism>
<dbReference type="Proteomes" id="UP000823891">
    <property type="component" value="Unassembled WGS sequence"/>
</dbReference>
<accession>A0A9D2NFW7</accession>
<gene>
    <name evidence="2" type="ORF">H9761_07810</name>
</gene>
<comment type="caution">
    <text evidence="2">The sequence shown here is derived from an EMBL/GenBank/DDBJ whole genome shotgun (WGS) entry which is preliminary data.</text>
</comment>
<name>A0A9D2NFW7_9FIRM</name>
<dbReference type="InterPro" id="IPR017896">
    <property type="entry name" value="4Fe4S_Fe-S-bd"/>
</dbReference>
<proteinExistence type="predicted"/>